<keyword evidence="3" id="KW-0645">Protease</keyword>
<feature type="transmembrane region" description="Helical" evidence="1">
    <location>
        <begin position="110"/>
        <end position="128"/>
    </location>
</feature>
<comment type="caution">
    <text evidence="3">The sequence shown here is derived from an EMBL/GenBank/DDBJ whole genome shotgun (WGS) entry which is preliminary data.</text>
</comment>
<dbReference type="GO" id="GO:0004175">
    <property type="term" value="F:endopeptidase activity"/>
    <property type="evidence" value="ECO:0007669"/>
    <property type="project" value="UniProtKB-ARBA"/>
</dbReference>
<dbReference type="EMBL" id="SMFP01000007">
    <property type="protein sequence ID" value="TDE37477.1"/>
    <property type="molecule type" value="Genomic_DNA"/>
</dbReference>
<dbReference type="PANTHER" id="PTHR36435">
    <property type="entry name" value="SLR1288 PROTEIN"/>
    <property type="match status" value="1"/>
</dbReference>
<keyword evidence="4" id="KW-1185">Reference proteome</keyword>
<dbReference type="OrthoDB" id="7171777at2"/>
<proteinExistence type="predicted"/>
<feature type="transmembrane region" description="Helical" evidence="1">
    <location>
        <begin position="273"/>
        <end position="293"/>
    </location>
</feature>
<reference evidence="3 4" key="1">
    <citation type="submission" date="2019-03" db="EMBL/GenBank/DDBJ databases">
        <authorList>
            <person name="Zhang S."/>
        </authorList>
    </citation>
    <scope>NUCLEOTIDE SEQUENCE [LARGE SCALE GENOMIC DNA]</scope>
    <source>
        <strain evidence="3 4">S4J41</strain>
    </source>
</reference>
<dbReference type="Pfam" id="PF02517">
    <property type="entry name" value="Rce1-like"/>
    <property type="match status" value="1"/>
</dbReference>
<feature type="transmembrane region" description="Helical" evidence="1">
    <location>
        <begin position="241"/>
        <end position="261"/>
    </location>
</feature>
<feature type="transmembrane region" description="Helical" evidence="1">
    <location>
        <begin position="181"/>
        <end position="197"/>
    </location>
</feature>
<name>A0A4R5ES28_9RHOB</name>
<dbReference type="Proteomes" id="UP000294662">
    <property type="component" value="Unassembled WGS sequence"/>
</dbReference>
<feature type="transmembrane region" description="Helical" evidence="1">
    <location>
        <begin position="68"/>
        <end position="89"/>
    </location>
</feature>
<dbReference type="InterPro" id="IPR052710">
    <property type="entry name" value="CAAX_protease"/>
</dbReference>
<dbReference type="AlphaFoldDB" id="A0A4R5ES28"/>
<dbReference type="InterPro" id="IPR003675">
    <property type="entry name" value="Rce1/LyrA-like_dom"/>
</dbReference>
<accession>A0A4R5ES28</accession>
<dbReference type="GO" id="GO:0008237">
    <property type="term" value="F:metallopeptidase activity"/>
    <property type="evidence" value="ECO:0007669"/>
    <property type="project" value="UniProtKB-KW"/>
</dbReference>
<feature type="transmembrane region" description="Helical" evidence="1">
    <location>
        <begin position="140"/>
        <end position="160"/>
    </location>
</feature>
<keyword evidence="3" id="KW-0482">Metalloprotease</keyword>
<dbReference type="PANTHER" id="PTHR36435:SF1">
    <property type="entry name" value="CAAX AMINO TERMINAL PROTEASE FAMILY PROTEIN"/>
    <property type="match status" value="1"/>
</dbReference>
<dbReference type="GO" id="GO:0080120">
    <property type="term" value="P:CAAX-box protein maturation"/>
    <property type="evidence" value="ECO:0007669"/>
    <property type="project" value="UniProtKB-ARBA"/>
</dbReference>
<evidence type="ECO:0000313" key="4">
    <source>
        <dbReference type="Proteomes" id="UP000294662"/>
    </source>
</evidence>
<evidence type="ECO:0000313" key="3">
    <source>
        <dbReference type="EMBL" id="TDE37477.1"/>
    </source>
</evidence>
<keyword evidence="3" id="KW-0378">Hydrolase</keyword>
<feature type="transmembrane region" description="Helical" evidence="1">
    <location>
        <begin position="21"/>
        <end position="48"/>
    </location>
</feature>
<evidence type="ECO:0000256" key="1">
    <source>
        <dbReference type="SAM" id="Phobius"/>
    </source>
</evidence>
<evidence type="ECO:0000259" key="2">
    <source>
        <dbReference type="Pfam" id="PF02517"/>
    </source>
</evidence>
<protein>
    <submittedName>
        <fullName evidence="3">CPBP family intramembrane metalloprotease</fullName>
    </submittedName>
</protein>
<feature type="domain" description="CAAX prenyl protease 2/Lysostaphin resistance protein A-like" evidence="2">
    <location>
        <begin position="146"/>
        <end position="241"/>
    </location>
</feature>
<keyword evidence="1" id="KW-0472">Membrane</keyword>
<dbReference type="RefSeq" id="WP_132829624.1">
    <property type="nucleotide sequence ID" value="NZ_SMFP01000007.1"/>
</dbReference>
<organism evidence="3 4">
    <name type="scientific">Antarcticimicrobium sediminis</name>
    <dbReference type="NCBI Taxonomy" id="2546227"/>
    <lineage>
        <taxon>Bacteria</taxon>
        <taxon>Pseudomonadati</taxon>
        <taxon>Pseudomonadota</taxon>
        <taxon>Alphaproteobacteria</taxon>
        <taxon>Rhodobacterales</taxon>
        <taxon>Paracoccaceae</taxon>
        <taxon>Antarcticimicrobium</taxon>
    </lineage>
</organism>
<feature type="transmembrane region" description="Helical" evidence="1">
    <location>
        <begin position="203"/>
        <end position="220"/>
    </location>
</feature>
<sequence>MTDQPYRAHETLVAPARRGAAVWRLLAGLGLIALIIFGLNTVLQTVVYATAPIGWAGDLLTGHRPGPMLILLGSFAFVIVAVFTAAHLVQRRAPLGVIGPPGMAVVQFWRVLRLLGLFGIVLLILPPYDMGAPLLPNLALGRWLVLLPLALIAILIQTSAEEILFRGYLQQALAARFSHPAVWLILPSTLFALGHFVPSEAGANAGLIAIWAGCFGILMADLTARAGTLGPAIAVHFFNNITALLIFATPESLNGLALYILPFSASDTGPMRAWLAVDFALMVLTWLVARIAIRR</sequence>
<dbReference type="GO" id="GO:0006508">
    <property type="term" value="P:proteolysis"/>
    <property type="evidence" value="ECO:0007669"/>
    <property type="project" value="UniProtKB-KW"/>
</dbReference>
<keyword evidence="1" id="KW-0812">Transmembrane</keyword>
<keyword evidence="1" id="KW-1133">Transmembrane helix</keyword>
<gene>
    <name evidence="3" type="ORF">E1B25_12200</name>
</gene>